<evidence type="ECO:0000313" key="1">
    <source>
        <dbReference type="EMBL" id="NME62923.1"/>
    </source>
</evidence>
<dbReference type="RefSeq" id="WP_168984648.1">
    <property type="nucleotide sequence ID" value="NZ_JABAGI010000023.1"/>
</dbReference>
<name>A0A7X9NSP9_9BIFI</name>
<proteinExistence type="predicted"/>
<organism evidence="1 2">
    <name type="scientific">Bifidobacterium thermophilum</name>
    <dbReference type="NCBI Taxonomy" id="33905"/>
    <lineage>
        <taxon>Bacteria</taxon>
        <taxon>Bacillati</taxon>
        <taxon>Actinomycetota</taxon>
        <taxon>Actinomycetes</taxon>
        <taxon>Bifidobacteriales</taxon>
        <taxon>Bifidobacteriaceae</taxon>
        <taxon>Bifidobacterium</taxon>
    </lineage>
</organism>
<protein>
    <submittedName>
        <fullName evidence="1">Uncharacterized protein</fullName>
    </submittedName>
</protein>
<evidence type="ECO:0000313" key="2">
    <source>
        <dbReference type="Proteomes" id="UP000588369"/>
    </source>
</evidence>
<accession>A0A7X9NSP9</accession>
<comment type="caution">
    <text evidence="1">The sequence shown here is derived from an EMBL/GenBank/DDBJ whole genome shotgun (WGS) entry which is preliminary data.</text>
</comment>
<dbReference type="AlphaFoldDB" id="A0A7X9NSP9"/>
<dbReference type="Proteomes" id="UP000588369">
    <property type="component" value="Unassembled WGS sequence"/>
</dbReference>
<dbReference type="EMBL" id="JABAGI010000023">
    <property type="protein sequence ID" value="NME62923.1"/>
    <property type="molecule type" value="Genomic_DNA"/>
</dbReference>
<sequence>MIASFLLLPKQSASPGTGIKLMPELVLELGLAFEPMRIIGIKRTPHR</sequence>
<reference evidence="1 2" key="1">
    <citation type="submission" date="2020-04" db="EMBL/GenBank/DDBJ databases">
        <authorList>
            <person name="Hitch T.C.A."/>
            <person name="Wylensek D."/>
            <person name="Clavel T."/>
        </authorList>
    </citation>
    <scope>NUCLEOTIDE SEQUENCE [LARGE SCALE GENOMIC DNA]</scope>
    <source>
        <strain evidence="1 2">BSM-130-P53-3C</strain>
    </source>
</reference>
<gene>
    <name evidence="1" type="ORF">HF844_09025</name>
</gene>